<comment type="caution">
    <text evidence="2">The sequence shown here is derived from an EMBL/GenBank/DDBJ whole genome shotgun (WGS) entry which is preliminary data.</text>
</comment>
<evidence type="ECO:0000313" key="2">
    <source>
        <dbReference type="EMBL" id="KAG0577934.1"/>
    </source>
</evidence>
<reference evidence="2" key="1">
    <citation type="submission" date="2020-06" db="EMBL/GenBank/DDBJ databases">
        <title>WGS assembly of Ceratodon purpureus strain R40.</title>
        <authorList>
            <person name="Carey S.B."/>
            <person name="Jenkins J."/>
            <person name="Shu S."/>
            <person name="Lovell J.T."/>
            <person name="Sreedasyam A."/>
            <person name="Maumus F."/>
            <person name="Tiley G.P."/>
            <person name="Fernandez-Pozo N."/>
            <person name="Barry K."/>
            <person name="Chen C."/>
            <person name="Wang M."/>
            <person name="Lipzen A."/>
            <person name="Daum C."/>
            <person name="Saski C.A."/>
            <person name="Payton A.C."/>
            <person name="Mcbreen J.C."/>
            <person name="Conrad R.E."/>
            <person name="Kollar L.M."/>
            <person name="Olsson S."/>
            <person name="Huttunen S."/>
            <person name="Landis J.B."/>
            <person name="Wickett N.J."/>
            <person name="Johnson M.G."/>
            <person name="Rensing S.A."/>
            <person name="Grimwood J."/>
            <person name="Schmutz J."/>
            <person name="Mcdaniel S.F."/>
        </authorList>
    </citation>
    <scope>NUCLEOTIDE SEQUENCE</scope>
    <source>
        <strain evidence="2">R40</strain>
    </source>
</reference>
<dbReference type="Proteomes" id="UP000822688">
    <property type="component" value="Chromosome 5"/>
</dbReference>
<protein>
    <submittedName>
        <fullName evidence="2">Uncharacterized protein</fullName>
    </submittedName>
</protein>
<gene>
    <name evidence="2" type="ORF">KC19_5G192800</name>
</gene>
<feature type="compositionally biased region" description="Low complexity" evidence="1">
    <location>
        <begin position="92"/>
        <end position="106"/>
    </location>
</feature>
<feature type="region of interest" description="Disordered" evidence="1">
    <location>
        <begin position="69"/>
        <end position="132"/>
    </location>
</feature>
<evidence type="ECO:0000256" key="1">
    <source>
        <dbReference type="SAM" id="MobiDB-lite"/>
    </source>
</evidence>
<keyword evidence="3" id="KW-1185">Reference proteome</keyword>
<feature type="compositionally biased region" description="Basic residues" evidence="1">
    <location>
        <begin position="120"/>
        <end position="129"/>
    </location>
</feature>
<accession>A0A8T0I396</accession>
<dbReference type="AlphaFoldDB" id="A0A8T0I396"/>
<dbReference type="EMBL" id="CM026425">
    <property type="protein sequence ID" value="KAG0577934.1"/>
    <property type="molecule type" value="Genomic_DNA"/>
</dbReference>
<name>A0A8T0I396_CERPU</name>
<proteinExistence type="predicted"/>
<feature type="compositionally biased region" description="Low complexity" evidence="1">
    <location>
        <begin position="74"/>
        <end position="85"/>
    </location>
</feature>
<sequence>MTRPVNHSRSGYSSSKTLTLAEQSYERTALFTYNVVSLQKPPRLAFLLITPAVTHRNVKHSRRAIQVMHEQRLSASTSPATSSFPTPKPPSHLRSSPPSSKSLPPRLEITSTAAHPIQNHSRRATKSKNRSAFSSLRFRSAIASTRVVRSAVQDNRQNEEEYYWRHSSAVATHGSSGNARAT</sequence>
<evidence type="ECO:0000313" key="3">
    <source>
        <dbReference type="Proteomes" id="UP000822688"/>
    </source>
</evidence>
<organism evidence="2 3">
    <name type="scientific">Ceratodon purpureus</name>
    <name type="common">Fire moss</name>
    <name type="synonym">Dicranum purpureum</name>
    <dbReference type="NCBI Taxonomy" id="3225"/>
    <lineage>
        <taxon>Eukaryota</taxon>
        <taxon>Viridiplantae</taxon>
        <taxon>Streptophyta</taxon>
        <taxon>Embryophyta</taxon>
        <taxon>Bryophyta</taxon>
        <taxon>Bryophytina</taxon>
        <taxon>Bryopsida</taxon>
        <taxon>Dicranidae</taxon>
        <taxon>Pseudoditrichales</taxon>
        <taxon>Ditrichaceae</taxon>
        <taxon>Ceratodon</taxon>
    </lineage>
</organism>